<protein>
    <recommendedName>
        <fullName evidence="2">STAS domain-containing protein</fullName>
    </recommendedName>
</protein>
<evidence type="ECO:0000256" key="1">
    <source>
        <dbReference type="ARBA" id="ARBA00009013"/>
    </source>
</evidence>
<name>A0A3B0RE12_9ZZZZ</name>
<organism evidence="3">
    <name type="scientific">hydrothermal vent metagenome</name>
    <dbReference type="NCBI Taxonomy" id="652676"/>
    <lineage>
        <taxon>unclassified sequences</taxon>
        <taxon>metagenomes</taxon>
        <taxon>ecological metagenomes</taxon>
    </lineage>
</organism>
<dbReference type="AlphaFoldDB" id="A0A3B0RE12"/>
<dbReference type="InterPro" id="IPR036513">
    <property type="entry name" value="STAS_dom_sf"/>
</dbReference>
<dbReference type="PANTHER" id="PTHR33495">
    <property type="entry name" value="ANTI-SIGMA FACTOR ANTAGONIST TM_1081-RELATED-RELATED"/>
    <property type="match status" value="1"/>
</dbReference>
<gene>
    <name evidence="3" type="ORF">MNBD_ALPHA01-1949</name>
</gene>
<comment type="similarity">
    <text evidence="1">Belongs to the anti-sigma-factor antagonist family.</text>
</comment>
<evidence type="ECO:0000259" key="2">
    <source>
        <dbReference type="PROSITE" id="PS50801"/>
    </source>
</evidence>
<reference evidence="3" key="1">
    <citation type="submission" date="2018-06" db="EMBL/GenBank/DDBJ databases">
        <authorList>
            <person name="Zhirakovskaya E."/>
        </authorList>
    </citation>
    <scope>NUCLEOTIDE SEQUENCE</scope>
</reference>
<proteinExistence type="inferred from homology"/>
<dbReference type="PROSITE" id="PS50801">
    <property type="entry name" value="STAS"/>
    <property type="match status" value="1"/>
</dbReference>
<evidence type="ECO:0000313" key="3">
    <source>
        <dbReference type="EMBL" id="VAV90191.1"/>
    </source>
</evidence>
<sequence length="108" mass="12340">MEYQIDIKKDVFEAKLSEKITFSDLDGFREVVKRMVEHHAQSNIVDLSDVEFIDSAGLGMLLLARDEISKMSSNLVLKAPQGQVRRMFSVARFDQMFDIESDQNAVPE</sequence>
<dbReference type="NCBIfam" id="TIGR00377">
    <property type="entry name" value="ant_ant_sig"/>
    <property type="match status" value="1"/>
</dbReference>
<dbReference type="SUPFAM" id="SSF52091">
    <property type="entry name" value="SpoIIaa-like"/>
    <property type="match status" value="1"/>
</dbReference>
<dbReference type="EMBL" id="UOEJ01000006">
    <property type="protein sequence ID" value="VAV90191.1"/>
    <property type="molecule type" value="Genomic_DNA"/>
</dbReference>
<accession>A0A3B0RE12</accession>
<dbReference type="CDD" id="cd07043">
    <property type="entry name" value="STAS_anti-anti-sigma_factors"/>
    <property type="match status" value="1"/>
</dbReference>
<feature type="domain" description="STAS" evidence="2">
    <location>
        <begin position="1"/>
        <end position="108"/>
    </location>
</feature>
<dbReference type="GO" id="GO:0043856">
    <property type="term" value="F:anti-sigma factor antagonist activity"/>
    <property type="evidence" value="ECO:0007669"/>
    <property type="project" value="InterPro"/>
</dbReference>
<dbReference type="InterPro" id="IPR003658">
    <property type="entry name" value="Anti-sigma_ant"/>
</dbReference>
<dbReference type="InterPro" id="IPR002645">
    <property type="entry name" value="STAS_dom"/>
</dbReference>
<dbReference type="Gene3D" id="3.30.750.24">
    <property type="entry name" value="STAS domain"/>
    <property type="match status" value="1"/>
</dbReference>
<dbReference type="Pfam" id="PF01740">
    <property type="entry name" value="STAS"/>
    <property type="match status" value="1"/>
</dbReference>
<dbReference type="PANTHER" id="PTHR33495:SF2">
    <property type="entry name" value="ANTI-SIGMA FACTOR ANTAGONIST TM_1081-RELATED"/>
    <property type="match status" value="1"/>
</dbReference>